<dbReference type="EMBL" id="NIBQ01000002">
    <property type="protein sequence ID" value="OUZ32913.1"/>
    <property type="molecule type" value="Genomic_DNA"/>
</dbReference>
<evidence type="ECO:0000256" key="1">
    <source>
        <dbReference type="SAM" id="SignalP"/>
    </source>
</evidence>
<name>A0A200J6S2_9ENTE</name>
<dbReference type="Gene3D" id="2.60.40.10">
    <property type="entry name" value="Immunoglobulins"/>
    <property type="match status" value="1"/>
</dbReference>
<reference evidence="4" key="2">
    <citation type="submission" date="2017-05" db="EMBL/GenBank/DDBJ databases">
        <authorList>
            <consortium name="The Broad Institute Genomics Platform"/>
            <consortium name="The Broad Institute Genomic Center for Infectious Diseases"/>
            <person name="Earl A."/>
            <person name="Manson A."/>
            <person name="Schwartman J."/>
            <person name="Gilmore M."/>
            <person name="Abouelleil A."/>
            <person name="Cao P."/>
            <person name="Chapman S."/>
            <person name="Cusick C."/>
            <person name="Shea T."/>
            <person name="Young S."/>
            <person name="Neafsey D."/>
            <person name="Nusbaum C."/>
            <person name="Birren B."/>
        </authorList>
    </citation>
    <scope>NUCLEOTIDE SEQUENCE</scope>
    <source>
        <strain evidence="4">9D6_DIV0238</strain>
    </source>
</reference>
<dbReference type="RefSeq" id="WP_087640746.1">
    <property type="nucleotide sequence ID" value="NZ_CP147246.1"/>
</dbReference>
<keyword evidence="1" id="KW-0732">Signal</keyword>
<keyword evidence="5" id="KW-1185">Reference proteome</keyword>
<sequence length="199" mass="22013">MKNRTLILGTALLVSAALLAKVETFYGAEASTSGKYKMSYEVDGQIKTVTIEVKPNQTELNVKDIVVKLGGKWSPEDNIVFLKDKAGEPLALEKVTIKNNVDMQRAGVYFVKFSYGTYHSIAKVVVQELPDFLHQEKMMIDHSPNDDKVKIVLNDELLEKESSPKKVSISGGADLSVFTSFGSMLSFLSGTLLYGTRRE</sequence>
<dbReference type="Pfam" id="PF07523">
    <property type="entry name" value="Big_3"/>
    <property type="match status" value="1"/>
</dbReference>
<organism evidence="3">
    <name type="scientific">Candidatus Enterococcus dunnyi</name>
    <dbReference type="NCBI Taxonomy" id="1834192"/>
    <lineage>
        <taxon>Bacteria</taxon>
        <taxon>Bacillati</taxon>
        <taxon>Bacillota</taxon>
        <taxon>Bacilli</taxon>
        <taxon>Lactobacillales</taxon>
        <taxon>Enterococcaceae</taxon>
        <taxon>Enterococcus</taxon>
    </lineage>
</organism>
<protein>
    <recommendedName>
        <fullName evidence="2">Ig-like domain-containing protein</fullName>
    </recommendedName>
</protein>
<dbReference type="InterPro" id="IPR022038">
    <property type="entry name" value="Ig-like_bact"/>
</dbReference>
<dbReference type="EMBL" id="CP147246">
    <property type="protein sequence ID" value="WYJ93954.1"/>
    <property type="molecule type" value="Genomic_DNA"/>
</dbReference>
<gene>
    <name evidence="4" type="ORF">A5889_001456</name>
    <name evidence="3" type="ORF">A5889_001622</name>
</gene>
<dbReference type="AlphaFoldDB" id="A0A200J6S2"/>
<feature type="chain" id="PRO_5038493377" description="Ig-like domain-containing protein" evidence="1">
    <location>
        <begin position="21"/>
        <end position="199"/>
    </location>
</feature>
<evidence type="ECO:0000259" key="2">
    <source>
        <dbReference type="Pfam" id="PF07523"/>
    </source>
</evidence>
<feature type="domain" description="Ig-like" evidence="2">
    <location>
        <begin position="61"/>
        <end position="117"/>
    </location>
</feature>
<evidence type="ECO:0000313" key="4">
    <source>
        <dbReference type="EMBL" id="WYJ93954.1"/>
    </source>
</evidence>
<dbReference type="Proteomes" id="UP000196151">
    <property type="component" value="Chromosome"/>
</dbReference>
<accession>A0A200J6S2</accession>
<reference evidence="4" key="3">
    <citation type="submission" date="2024-03" db="EMBL/GenBank/DDBJ databases">
        <title>The Genome Sequence of Enterococcus sp. DIV0238c.</title>
        <authorList>
            <consortium name="The Broad Institute Genomics Platform"/>
            <consortium name="The Broad Institute Microbial Omics Core"/>
            <consortium name="The Broad Institute Genomic Center for Infectious Diseases"/>
            <person name="Earl A."/>
            <person name="Manson A."/>
            <person name="Gilmore M."/>
            <person name="Schwartman J."/>
            <person name="Shea T."/>
            <person name="Abouelleil A."/>
            <person name="Cao P."/>
            <person name="Chapman S."/>
            <person name="Cusick C."/>
            <person name="Young S."/>
            <person name="Neafsey D."/>
            <person name="Nusbaum C."/>
            <person name="Birren B."/>
        </authorList>
    </citation>
    <scope>NUCLEOTIDE SEQUENCE</scope>
    <source>
        <strain evidence="4">9D6_DIV0238</strain>
    </source>
</reference>
<reference evidence="3" key="1">
    <citation type="submission" date="2017-05" db="EMBL/GenBank/DDBJ databases">
        <title>The Genome Sequence of Enterococcus sp. 9D6_DIV0238.</title>
        <authorList>
            <consortium name="The Broad Institute Genomics Platform"/>
            <consortium name="The Broad Institute Genomic Center for Infectious Diseases"/>
            <person name="Earl A."/>
            <person name="Manson A."/>
            <person name="Schwartman J."/>
            <person name="Gilmore M."/>
            <person name="Abouelleil A."/>
            <person name="Cao P."/>
            <person name="Chapman S."/>
            <person name="Cusick C."/>
            <person name="Shea T."/>
            <person name="Young S."/>
            <person name="Neafsey D."/>
            <person name="Nusbaum C."/>
            <person name="Birren B."/>
        </authorList>
    </citation>
    <scope>NUCLEOTIDE SEQUENCE [LARGE SCALE GENOMIC DNA]</scope>
    <source>
        <strain evidence="3">9D6_DIV0238</strain>
    </source>
</reference>
<dbReference type="InterPro" id="IPR013783">
    <property type="entry name" value="Ig-like_fold"/>
</dbReference>
<proteinExistence type="predicted"/>
<dbReference type="OrthoDB" id="2183231at2"/>
<evidence type="ECO:0000313" key="3">
    <source>
        <dbReference type="EMBL" id="OUZ32913.1"/>
    </source>
</evidence>
<evidence type="ECO:0000313" key="5">
    <source>
        <dbReference type="Proteomes" id="UP000196151"/>
    </source>
</evidence>
<feature type="signal peptide" evidence="1">
    <location>
        <begin position="1"/>
        <end position="20"/>
    </location>
</feature>